<evidence type="ECO:0000313" key="4">
    <source>
        <dbReference type="EMBL" id="AAK79843.1"/>
    </source>
</evidence>
<evidence type="ECO:0000313" key="5">
    <source>
        <dbReference type="Proteomes" id="UP000000814"/>
    </source>
</evidence>
<dbReference type="eggNOG" id="COG4926">
    <property type="taxonomic scope" value="Bacteria"/>
</dbReference>
<dbReference type="Pfam" id="PF02018">
    <property type="entry name" value="CBM_4_9"/>
    <property type="match status" value="1"/>
</dbReference>
<feature type="domain" description="Peptidase S74" evidence="3">
    <location>
        <begin position="1292"/>
        <end position="1386"/>
    </location>
</feature>
<dbReference type="EMBL" id="AE001437">
    <property type="protein sequence ID" value="AAK79843.1"/>
    <property type="molecule type" value="Genomic_DNA"/>
</dbReference>
<dbReference type="Pfam" id="PF18994">
    <property type="entry name" value="Prophage_tailD1"/>
    <property type="match status" value="1"/>
</dbReference>
<evidence type="ECO:0000256" key="2">
    <source>
        <dbReference type="SAM" id="Coils"/>
    </source>
</evidence>
<dbReference type="Proteomes" id="UP000000814">
    <property type="component" value="Chromosome"/>
</dbReference>
<dbReference type="InterPro" id="IPR007119">
    <property type="entry name" value="Phage_tail_spike_N"/>
</dbReference>
<organism evidence="4 5">
    <name type="scientific">Clostridium acetobutylicum (strain ATCC 824 / DSM 792 / JCM 1419 / IAM 19013 / LMG 5710 / NBRC 13948 / NRRL B-527 / VKM B-1787 / 2291 / W)</name>
    <dbReference type="NCBI Taxonomy" id="272562"/>
    <lineage>
        <taxon>Bacteria</taxon>
        <taxon>Bacillati</taxon>
        <taxon>Bacillota</taxon>
        <taxon>Clostridia</taxon>
        <taxon>Eubacteriales</taxon>
        <taxon>Clostridiaceae</taxon>
        <taxon>Clostridium</taxon>
    </lineage>
</organism>
<dbReference type="GO" id="GO:0016798">
    <property type="term" value="F:hydrolase activity, acting on glycosyl bonds"/>
    <property type="evidence" value="ECO:0007669"/>
    <property type="project" value="InterPro"/>
</dbReference>
<evidence type="ECO:0000259" key="3">
    <source>
        <dbReference type="PROSITE" id="PS51688"/>
    </source>
</evidence>
<dbReference type="NCBIfam" id="TIGR01665">
    <property type="entry name" value="put_anti_recept"/>
    <property type="match status" value="1"/>
</dbReference>
<dbReference type="HOGENOM" id="CLU_254163_0_0_9"/>
<dbReference type="PATRIC" id="fig|272562.8.peg.2082"/>
<evidence type="ECO:0000256" key="1">
    <source>
        <dbReference type="ARBA" id="ARBA00022801"/>
    </source>
</evidence>
<dbReference type="KEGG" id="cac:CA_C1879"/>
<accession>Q97HX7</accession>
<protein>
    <submittedName>
        <fullName evidence="4">Uncharacterized, phage-related protein</fullName>
    </submittedName>
</protein>
<dbReference type="Gene3D" id="2.160.20.80">
    <property type="entry name" value="E3 ubiquitin-protein ligase SopA"/>
    <property type="match status" value="1"/>
</dbReference>
<reference evidence="4 5" key="1">
    <citation type="journal article" date="2001" name="J. Bacteriol.">
        <title>Genome sequence and comparative analysis of the solvent-producing bacterium Clostridium acetobutylicum.</title>
        <authorList>
            <person name="Nolling J."/>
            <person name="Breton G."/>
            <person name="Omelchenko M.V."/>
            <person name="Makarova K.S."/>
            <person name="Zeng Q."/>
            <person name="Gibson R."/>
            <person name="Lee H.M."/>
            <person name="Dubois J."/>
            <person name="Qiu D."/>
            <person name="Hitti J."/>
            <person name="Wolf Y.I."/>
            <person name="Tatusov R.L."/>
            <person name="Sabathe F."/>
            <person name="Doucette-Stamm L."/>
            <person name="Soucaille P."/>
            <person name="Daly M.J."/>
            <person name="Bennett G.N."/>
            <person name="Koonin E.V."/>
            <person name="Smith D.R."/>
        </authorList>
    </citation>
    <scope>NUCLEOTIDE SEQUENCE [LARGE SCALE GENOMIC DNA]</scope>
    <source>
        <strain evidence="5">ATCC 824 / DSM 792 / JCM 1419 / LMG 5710 / VKM B-1787</strain>
    </source>
</reference>
<gene>
    <name evidence="4" type="ordered locus">CA_C1879</name>
</gene>
<keyword evidence="5" id="KW-1185">Reference proteome</keyword>
<dbReference type="STRING" id="272562.CA_C1879"/>
<sequence>MLLLLDTQKNKIGNIADYKDLKLEREINKLDILSFSISRNDPAYEIIQEEYYIRNNLENEYVIKQINISEDDYKEVVCEVNVEELKGTLIDNINQTQGNCEATANLAMVNTTWHVGYCDVIRKRNIIKKQCSVYDVLQEIQSMYHCEIAFNAINKEVLIYQSIGSDKGTYFSDELNLRQLNLQSDTNDYVTQIIPIGANNLTIESANNGDNYVSNYQYTKKILKAYWVDNRYTIAQDLKDDATERLSELSKPKKSYSVSIADLANLSEDYKILDYGLGDSITLLSKNKRIKDNQRIKKLEIYPEEPEKNTAEVSNTLENVEDLIKRFDNTSDTVEQITNSDNTVTSNAISSVDWTKVTNVSITSAQIGNAQVGTLQVADASITNAKIDRESVNKLVVTNADIQDATIEGAKIKEATITSANIQDEAVNESKINHAFIDKLDSTYATIKNLDVASANVDNLKVSVGTIMDLTTNTLKSQIITADNIKTNTITAGSGIIAQGAIGSAEISELDASLIRSGKLDTSLITVVSGDNHLNITGSKIQFFDTDSSNKLFERICIGDVNGDKSDYGMVLRAKNGTTTLFDVDGITKEGFTDGYGKLDNNSLDPKKIDIEKVVTSINGAVTKIDGSSITVDNQTLSARFSSITENLDNMQIGGTNVLRNTAFNGLDHWGVTGVQGCATVSTDNKYNQNNSVCINITGATSNVYGGISQNLSNQVIPGETYVLSFYLMCPDLSKFTSDLRIYFPQYDTSNNLLDTWAQVGDIVSSQLTQGVWKKYVYPIKFNSAFKTANLNIDFSMNGLVYLNSLKLEKGNKTTDWSPSPLDIESSISSVSSQVTETANAIGFNLNTQTWDTTDNYSSFKDIQTFIQANHGKITSSVSETDIEASIGNINIGINNLIHNGNFLKGAIPGSTTAPNYWGFWGNPEIYGEQGQGPYILTGTLYIGHQIYNSGISQELTDILEPNTTYTIVFNSSKESVNGVYNQMEYYDSNKNCIGTTKFDYDYSKPNTPQSFTFTTPASFVAVDFAHGGTAQVWRSGYLTSIGNVVLVEGTKAPSSFVYNLDDIQKQIDQNTSTISQQANLISTKVDVNGVISTIQQNPTSVQYAFNQINSAMIQIDGAGLHIGNGGIEIKNKSGNIVFNTDSNGDLNMRGTLSQYDSNGQISTDIRNNAFNCYDWKSSGNFVGSLTASESDDGHLGVAVYSDNGDELYLGNFVGSAGRAVSLITISQLKQYPINFNGNMDLHNYNINNPGNLVQTQSDGFINYIRMHNGSNGAYMEVANVDHLYGINVWNSDISFKYAIADSTENALDIINRFKHRQFHWKEDGRHQELGYVSQELYAINPALVLSVPQKNGTVIMQPRDDMIIPYLSKSIQEEDAKVEQLKSKIISLENRILMLENQNKTA</sequence>
<dbReference type="InterPro" id="IPR030392">
    <property type="entry name" value="S74_ICA"/>
</dbReference>
<keyword evidence="1" id="KW-0378">Hydrolase</keyword>
<dbReference type="PIR" id="H97131">
    <property type="entry name" value="H97131"/>
</dbReference>
<dbReference type="SUPFAM" id="SSF49785">
    <property type="entry name" value="Galactose-binding domain-like"/>
    <property type="match status" value="1"/>
</dbReference>
<dbReference type="InterPro" id="IPR003305">
    <property type="entry name" value="CenC_carb-bd"/>
</dbReference>
<dbReference type="InterPro" id="IPR044051">
    <property type="entry name" value="Prophage_tail_N"/>
</dbReference>
<dbReference type="GeneID" id="44998368"/>
<dbReference type="RefSeq" id="WP_010965184.1">
    <property type="nucleotide sequence ID" value="NC_003030.1"/>
</dbReference>
<feature type="coiled-coil region" evidence="2">
    <location>
        <begin position="1372"/>
        <end position="1399"/>
    </location>
</feature>
<dbReference type="InterPro" id="IPR010572">
    <property type="entry name" value="Tail_dom"/>
</dbReference>
<dbReference type="Gene3D" id="2.60.120.260">
    <property type="entry name" value="Galactose-binding domain-like"/>
    <property type="match status" value="1"/>
</dbReference>
<dbReference type="InterPro" id="IPR008979">
    <property type="entry name" value="Galactose-bd-like_sf"/>
</dbReference>
<name>Q97HX7_CLOAB</name>
<dbReference type="Pfam" id="PF06605">
    <property type="entry name" value="Prophage_tail"/>
    <property type="match status" value="1"/>
</dbReference>
<keyword evidence="2" id="KW-0175">Coiled coil</keyword>
<dbReference type="SUPFAM" id="SSF141571">
    <property type="entry name" value="Pentapeptide repeat-like"/>
    <property type="match status" value="1"/>
</dbReference>
<dbReference type="PROSITE" id="PS51688">
    <property type="entry name" value="ICA"/>
    <property type="match status" value="1"/>
</dbReference>
<dbReference type="Pfam" id="PF13884">
    <property type="entry name" value="Peptidase_S74"/>
    <property type="match status" value="1"/>
</dbReference>
<dbReference type="OrthoDB" id="5090100at2"/>
<proteinExistence type="predicted"/>